<dbReference type="EMBL" id="BSFD01000002">
    <property type="protein sequence ID" value="GLK48185.1"/>
    <property type="molecule type" value="Genomic_DNA"/>
</dbReference>
<dbReference type="CDD" id="cd06662">
    <property type="entry name" value="SURF1"/>
    <property type="match status" value="1"/>
</dbReference>
<keyword evidence="8" id="KW-1185">Reference proteome</keyword>
<protein>
    <recommendedName>
        <fullName evidence="6">SURF1-like protein</fullName>
    </recommendedName>
</protein>
<evidence type="ECO:0000256" key="5">
    <source>
        <dbReference type="ARBA" id="ARBA00023136"/>
    </source>
</evidence>
<dbReference type="Pfam" id="PF02104">
    <property type="entry name" value="SURF1"/>
    <property type="match status" value="1"/>
</dbReference>
<reference evidence="7" key="1">
    <citation type="journal article" date="2014" name="Int. J. Syst. Evol. Microbiol.">
        <title>Complete genome of a new Firmicutes species belonging to the dominant human colonic microbiota ('Ruminococcus bicirculans') reveals two chromosomes and a selective capacity to utilize plant glucans.</title>
        <authorList>
            <consortium name="NISC Comparative Sequencing Program"/>
            <person name="Wegmann U."/>
            <person name="Louis P."/>
            <person name="Goesmann A."/>
            <person name="Henrissat B."/>
            <person name="Duncan S.H."/>
            <person name="Flint H.J."/>
        </authorList>
    </citation>
    <scope>NUCLEOTIDE SEQUENCE</scope>
    <source>
        <strain evidence="7">VKM B-1499</strain>
    </source>
</reference>
<keyword evidence="5 6" id="KW-0472">Membrane</keyword>
<comment type="similarity">
    <text evidence="2 6">Belongs to the SURF1 family.</text>
</comment>
<dbReference type="Proteomes" id="UP001143509">
    <property type="component" value="Unassembled WGS sequence"/>
</dbReference>
<keyword evidence="6" id="KW-1003">Cell membrane</keyword>
<evidence type="ECO:0000256" key="2">
    <source>
        <dbReference type="ARBA" id="ARBA00007165"/>
    </source>
</evidence>
<keyword evidence="4 6" id="KW-1133">Transmembrane helix</keyword>
<comment type="caution">
    <text evidence="6">Lacks conserved residue(s) required for the propagation of feature annotation.</text>
</comment>
<dbReference type="PANTHER" id="PTHR23427">
    <property type="entry name" value="SURFEIT LOCUS PROTEIN"/>
    <property type="match status" value="1"/>
</dbReference>
<gene>
    <name evidence="7" type="primary">surF1</name>
    <name evidence="7" type="ORF">GCM10017620_11580</name>
</gene>
<dbReference type="PANTHER" id="PTHR23427:SF2">
    <property type="entry name" value="SURFEIT LOCUS PROTEIN 1"/>
    <property type="match status" value="1"/>
</dbReference>
<dbReference type="InterPro" id="IPR002994">
    <property type="entry name" value="Surf1/Shy1"/>
</dbReference>
<reference evidence="7" key="2">
    <citation type="submission" date="2023-01" db="EMBL/GenBank/DDBJ databases">
        <authorList>
            <person name="Sun Q."/>
            <person name="Evtushenko L."/>
        </authorList>
    </citation>
    <scope>NUCLEOTIDE SEQUENCE</scope>
    <source>
        <strain evidence="7">VKM B-1499</strain>
    </source>
</reference>
<dbReference type="PROSITE" id="PS50895">
    <property type="entry name" value="SURF1"/>
    <property type="match status" value="1"/>
</dbReference>
<evidence type="ECO:0000313" key="7">
    <source>
        <dbReference type="EMBL" id="GLK48185.1"/>
    </source>
</evidence>
<accession>A0ABQ5T7W7</accession>
<comment type="subcellular location">
    <subcellularLocation>
        <location evidence="6">Cell membrane</location>
        <topology evidence="6">Multi-pass membrane protein</topology>
    </subcellularLocation>
    <subcellularLocation>
        <location evidence="1">Membrane</location>
    </subcellularLocation>
</comment>
<evidence type="ECO:0000313" key="8">
    <source>
        <dbReference type="Proteomes" id="UP001143509"/>
    </source>
</evidence>
<feature type="transmembrane region" description="Helical" evidence="6">
    <location>
        <begin position="203"/>
        <end position="223"/>
    </location>
</feature>
<dbReference type="InterPro" id="IPR045214">
    <property type="entry name" value="Surf1/Surf4"/>
</dbReference>
<keyword evidence="3 6" id="KW-0812">Transmembrane</keyword>
<evidence type="ECO:0000256" key="6">
    <source>
        <dbReference type="RuleBase" id="RU363076"/>
    </source>
</evidence>
<sequence length="233" mass="25045">MRRFPWILTVLTVAALVLLIGLGLWQVERLKWKEGLIAASEAAAARPPAPLDQVLGEGDLEFRKALIVCPGLATAPYVELQSIHDGEAGVRLISACKPAGAEFSLLIDRGFVGDGVTERPRVVETTLPLVLIGAFRTFDKPGGMSPPPMNGRFYARDTAAMAKALNVAGPVRPEAVFAVTPTNPEFAALRPSAPPAAFSNNHFGYALTWFGLAIALAGFYVALLRRRMKKDIP</sequence>
<proteinExistence type="inferred from homology"/>
<evidence type="ECO:0000256" key="1">
    <source>
        <dbReference type="ARBA" id="ARBA00004370"/>
    </source>
</evidence>
<evidence type="ECO:0000256" key="3">
    <source>
        <dbReference type="ARBA" id="ARBA00022692"/>
    </source>
</evidence>
<comment type="caution">
    <text evidence="7">The sequence shown here is derived from an EMBL/GenBank/DDBJ whole genome shotgun (WGS) entry which is preliminary data.</text>
</comment>
<name>A0ABQ5T7W7_9CAUL</name>
<organism evidence="7 8">
    <name type="scientific">Brevundimonas intermedia</name>
    <dbReference type="NCBI Taxonomy" id="74315"/>
    <lineage>
        <taxon>Bacteria</taxon>
        <taxon>Pseudomonadati</taxon>
        <taxon>Pseudomonadota</taxon>
        <taxon>Alphaproteobacteria</taxon>
        <taxon>Caulobacterales</taxon>
        <taxon>Caulobacteraceae</taxon>
        <taxon>Brevundimonas</taxon>
    </lineage>
</organism>
<evidence type="ECO:0000256" key="4">
    <source>
        <dbReference type="ARBA" id="ARBA00022989"/>
    </source>
</evidence>
<dbReference type="RefSeq" id="WP_271164425.1">
    <property type="nucleotide sequence ID" value="NZ_BSFD01000002.1"/>
</dbReference>